<gene>
    <name evidence="2" type="ORF">NCTC7807_00555</name>
</gene>
<dbReference type="AlphaFoldDB" id="A0A380MQ22"/>
<accession>A0A380MQ22</accession>
<dbReference type="InterPro" id="IPR007278">
    <property type="entry name" value="DUF397"/>
</dbReference>
<protein>
    <submittedName>
        <fullName evidence="2">Regulatory protein</fullName>
    </submittedName>
</protein>
<evidence type="ECO:0000313" key="2">
    <source>
        <dbReference type="EMBL" id="SUO93801.1"/>
    </source>
</evidence>
<sequence length="67" mass="7188">MQRGLRPHYVWRKSSFSGTDSNGCLEVSDGHVGVVPVRDSKLAGAGPVLHITRPAWAAFVRMAKAGV</sequence>
<feature type="domain" description="DUF397" evidence="1">
    <location>
        <begin position="10"/>
        <end position="64"/>
    </location>
</feature>
<dbReference type="Pfam" id="PF04149">
    <property type="entry name" value="DUF397"/>
    <property type="match status" value="1"/>
</dbReference>
<dbReference type="EMBL" id="UHID01000001">
    <property type="protein sequence ID" value="SUO93801.1"/>
    <property type="molecule type" value="Genomic_DNA"/>
</dbReference>
<proteinExistence type="predicted"/>
<reference evidence="2 3" key="1">
    <citation type="submission" date="2018-06" db="EMBL/GenBank/DDBJ databases">
        <authorList>
            <consortium name="Pathogen Informatics"/>
            <person name="Doyle S."/>
        </authorList>
    </citation>
    <scope>NUCLEOTIDE SEQUENCE [LARGE SCALE GENOMIC DNA]</scope>
    <source>
        <strain evidence="2 3">NCTC7807</strain>
    </source>
</reference>
<dbReference type="GeneID" id="95070333"/>
<evidence type="ECO:0000259" key="1">
    <source>
        <dbReference type="Pfam" id="PF04149"/>
    </source>
</evidence>
<organism evidence="2 3">
    <name type="scientific">Streptomyces griseus</name>
    <dbReference type="NCBI Taxonomy" id="1911"/>
    <lineage>
        <taxon>Bacteria</taxon>
        <taxon>Bacillati</taxon>
        <taxon>Actinomycetota</taxon>
        <taxon>Actinomycetes</taxon>
        <taxon>Kitasatosporales</taxon>
        <taxon>Streptomycetaceae</taxon>
        <taxon>Streptomyces</taxon>
    </lineage>
</organism>
<dbReference type="RefSeq" id="WP_115067808.1">
    <property type="nucleotide sequence ID" value="NZ_UHID01000001.1"/>
</dbReference>
<evidence type="ECO:0000313" key="3">
    <source>
        <dbReference type="Proteomes" id="UP000254150"/>
    </source>
</evidence>
<name>A0A380MQ22_STRGR</name>
<dbReference type="Proteomes" id="UP000254150">
    <property type="component" value="Unassembled WGS sequence"/>
</dbReference>